<dbReference type="Proteomes" id="UP000596742">
    <property type="component" value="Unassembled WGS sequence"/>
</dbReference>
<evidence type="ECO:0000313" key="2">
    <source>
        <dbReference type="Proteomes" id="UP000596742"/>
    </source>
</evidence>
<name>A0A8B6BTN4_MYTGA</name>
<proteinExistence type="predicted"/>
<dbReference type="PANTHER" id="PTHR28037:SF1">
    <property type="entry name" value="ALCOHOL O-ACETYLTRANSFERASE 1-RELATED"/>
    <property type="match status" value="1"/>
</dbReference>
<keyword evidence="2" id="KW-1185">Reference proteome</keyword>
<sequence length="455" mass="51862">MANSKKATGVIERDGSESNSNKICTHQTNARILGPLERSFYFWTLKCDDTFPYKMSLSSKYPFTVKHVSDAISCLVKQHPVLLKSFVDTGSNIELIETSDQSNHLEILPKTRFYSIFNEFSLNGKLWRFILLEPAANSTHNIEVMVAVHHGLSDYIYNREILRTFVNNLHLLQLGKKPSTDIEFNLTMPIEDVTKNVAVKDIQSYRIDRRFVNKKVSTAVELLSRSIEKLSQLKCPCGSSRTIKWSLDKNATRSFLVSRSKCNGSFNSLILSVCITSFMRLISGSLKQDEIVDLSFSFMVNLRRYILNREEFRGNASIDVHFFLQLDASVSSDKQFWLMANEISDKIREIIDSAGLLTSAEDWIDIPREIIALTHVGTIDNFLEDETTIRLEDLQVNVNANQELSAFFHVITYFSRGEMHFCIAYGSSFIPDQFAQAFTNGINETIQHIVNVSKL</sequence>
<comment type="caution">
    <text evidence="1">The sequence shown here is derived from an EMBL/GenBank/DDBJ whole genome shotgun (WGS) entry which is preliminary data.</text>
</comment>
<organism evidence="1 2">
    <name type="scientific">Mytilus galloprovincialis</name>
    <name type="common">Mediterranean mussel</name>
    <dbReference type="NCBI Taxonomy" id="29158"/>
    <lineage>
        <taxon>Eukaryota</taxon>
        <taxon>Metazoa</taxon>
        <taxon>Spiralia</taxon>
        <taxon>Lophotrochozoa</taxon>
        <taxon>Mollusca</taxon>
        <taxon>Bivalvia</taxon>
        <taxon>Autobranchia</taxon>
        <taxon>Pteriomorphia</taxon>
        <taxon>Mytilida</taxon>
        <taxon>Mytiloidea</taxon>
        <taxon>Mytilidae</taxon>
        <taxon>Mytilinae</taxon>
        <taxon>Mytilus</taxon>
    </lineage>
</organism>
<protein>
    <recommendedName>
        <fullName evidence="3">Condensation domain-containing protein</fullName>
    </recommendedName>
</protein>
<dbReference type="PANTHER" id="PTHR28037">
    <property type="entry name" value="ALCOHOL O-ACETYLTRANSFERASE 1-RELATED"/>
    <property type="match status" value="1"/>
</dbReference>
<accession>A0A8B6BTN4</accession>
<evidence type="ECO:0008006" key="3">
    <source>
        <dbReference type="Google" id="ProtNLM"/>
    </source>
</evidence>
<dbReference type="AlphaFoldDB" id="A0A8B6BTN4"/>
<reference evidence="1" key="1">
    <citation type="submission" date="2018-11" db="EMBL/GenBank/DDBJ databases">
        <authorList>
            <person name="Alioto T."/>
            <person name="Alioto T."/>
        </authorList>
    </citation>
    <scope>NUCLEOTIDE SEQUENCE</scope>
</reference>
<dbReference type="InterPro" id="IPR052058">
    <property type="entry name" value="Alcohol_O-acetyltransferase"/>
</dbReference>
<gene>
    <name evidence="1" type="ORF">MGAL_10B035480</name>
</gene>
<dbReference type="EMBL" id="UYJE01000718">
    <property type="protein sequence ID" value="VDH95643.1"/>
    <property type="molecule type" value="Genomic_DNA"/>
</dbReference>
<dbReference type="OrthoDB" id="6046491at2759"/>
<evidence type="ECO:0000313" key="1">
    <source>
        <dbReference type="EMBL" id="VDH95643.1"/>
    </source>
</evidence>